<reference evidence="1" key="1">
    <citation type="journal article" date="2014" name="Front. Microbiol.">
        <title>High frequency of phylogenetically diverse reductive dehalogenase-homologous genes in deep subseafloor sedimentary metagenomes.</title>
        <authorList>
            <person name="Kawai M."/>
            <person name="Futagami T."/>
            <person name="Toyoda A."/>
            <person name="Takaki Y."/>
            <person name="Nishi S."/>
            <person name="Hori S."/>
            <person name="Arai W."/>
            <person name="Tsubouchi T."/>
            <person name="Morono Y."/>
            <person name="Uchiyama I."/>
            <person name="Ito T."/>
            <person name="Fujiyama A."/>
            <person name="Inagaki F."/>
            <person name="Takami H."/>
        </authorList>
    </citation>
    <scope>NUCLEOTIDE SEQUENCE</scope>
    <source>
        <strain evidence="1">Expedition CK06-06</strain>
    </source>
</reference>
<name>X0WQM4_9ZZZZ</name>
<gene>
    <name evidence="1" type="ORF">S01H1_51942</name>
</gene>
<dbReference type="EMBL" id="BARS01033554">
    <property type="protein sequence ID" value="GAG26838.1"/>
    <property type="molecule type" value="Genomic_DNA"/>
</dbReference>
<sequence>MNFKISFIKKGEKTEIINVKPEFEDLSLISKNTSLPVKEILFYCQNMIEMLYKTNL</sequence>
<evidence type="ECO:0000313" key="1">
    <source>
        <dbReference type="EMBL" id="GAG26838.1"/>
    </source>
</evidence>
<organism evidence="1">
    <name type="scientific">marine sediment metagenome</name>
    <dbReference type="NCBI Taxonomy" id="412755"/>
    <lineage>
        <taxon>unclassified sequences</taxon>
        <taxon>metagenomes</taxon>
        <taxon>ecological metagenomes</taxon>
    </lineage>
</organism>
<comment type="caution">
    <text evidence="1">The sequence shown here is derived from an EMBL/GenBank/DDBJ whole genome shotgun (WGS) entry which is preliminary data.</text>
</comment>
<accession>X0WQM4</accession>
<protein>
    <submittedName>
        <fullName evidence="1">Uncharacterized protein</fullName>
    </submittedName>
</protein>
<dbReference type="Gene3D" id="3.10.20.300">
    <property type="entry name" value="mk0293 like domain"/>
    <property type="match status" value="1"/>
</dbReference>
<dbReference type="AlphaFoldDB" id="X0WQM4"/>
<proteinExistence type="predicted"/>